<organism evidence="7">
    <name type="scientific">marine metagenome</name>
    <dbReference type="NCBI Taxonomy" id="408172"/>
    <lineage>
        <taxon>unclassified sequences</taxon>
        <taxon>metagenomes</taxon>
        <taxon>ecological metagenomes</taxon>
    </lineage>
</organism>
<dbReference type="Gene3D" id="3.20.20.70">
    <property type="entry name" value="Aldolase class I"/>
    <property type="match status" value="1"/>
</dbReference>
<name>A0A381XR51_9ZZZZ</name>
<evidence type="ECO:0000313" key="7">
    <source>
        <dbReference type="EMBL" id="SVA66982.1"/>
    </source>
</evidence>
<protein>
    <recommendedName>
        <fullName evidence="6">FMN hydroxy acid dehydrogenase domain-containing protein</fullName>
    </recommendedName>
</protein>
<dbReference type="GO" id="GO:0010181">
    <property type="term" value="F:FMN binding"/>
    <property type="evidence" value="ECO:0007669"/>
    <property type="project" value="InterPro"/>
</dbReference>
<dbReference type="PANTHER" id="PTHR10578:SF107">
    <property type="entry name" value="2-HYDROXYACID OXIDASE 1"/>
    <property type="match status" value="1"/>
</dbReference>
<dbReference type="CDD" id="cd02809">
    <property type="entry name" value="alpha_hydroxyacid_oxid_FMN"/>
    <property type="match status" value="1"/>
</dbReference>
<dbReference type="InterPro" id="IPR000262">
    <property type="entry name" value="FMN-dep_DH"/>
</dbReference>
<accession>A0A381XR51</accession>
<sequence length="246" mass="27349">MAFVNSIRSVVKLRKLEINRTKRLLRKAANVEDLRKLAKRRLPIGVFDYIDGGAEDEITLRKNVEAYRKVSFKPRVLRDMANIDTSTSLFGRKLAFPLVLAPTGFTRIANSEGELAVVKAATRAGIPFTLSTMATRSIEECASVAESDTRLWFQIYTWRDRSVVKNLVERADAAGFEAVCLTVDTAVLGRRERDVRRGFTLPPEVGLGTIIDGVKNPGWTWDFLTADPIRFANVEGLTSIDGSTAV</sequence>
<dbReference type="AlphaFoldDB" id="A0A381XR51"/>
<evidence type="ECO:0000256" key="4">
    <source>
        <dbReference type="ARBA" id="ARBA00023002"/>
    </source>
</evidence>
<gene>
    <name evidence="7" type="ORF">METZ01_LOCUS119836</name>
</gene>
<evidence type="ECO:0000256" key="3">
    <source>
        <dbReference type="ARBA" id="ARBA00022643"/>
    </source>
</evidence>
<proteinExistence type="inferred from homology"/>
<dbReference type="InterPro" id="IPR037396">
    <property type="entry name" value="FMN_HAD"/>
</dbReference>
<feature type="domain" description="FMN hydroxy acid dehydrogenase" evidence="6">
    <location>
        <begin position="23"/>
        <end position="246"/>
    </location>
</feature>
<reference evidence="7" key="1">
    <citation type="submission" date="2018-05" db="EMBL/GenBank/DDBJ databases">
        <authorList>
            <person name="Lanie J.A."/>
            <person name="Ng W.-L."/>
            <person name="Kazmierczak K.M."/>
            <person name="Andrzejewski T.M."/>
            <person name="Davidsen T.M."/>
            <person name="Wayne K.J."/>
            <person name="Tettelin H."/>
            <person name="Glass J.I."/>
            <person name="Rusch D."/>
            <person name="Podicherti R."/>
            <person name="Tsui H.-C.T."/>
            <person name="Winkler M.E."/>
        </authorList>
    </citation>
    <scope>NUCLEOTIDE SEQUENCE</scope>
</reference>
<dbReference type="PANTHER" id="PTHR10578">
    <property type="entry name" value="S -2-HYDROXY-ACID OXIDASE-RELATED"/>
    <property type="match status" value="1"/>
</dbReference>
<evidence type="ECO:0000259" key="6">
    <source>
        <dbReference type="PROSITE" id="PS51349"/>
    </source>
</evidence>
<evidence type="ECO:0000256" key="5">
    <source>
        <dbReference type="ARBA" id="ARBA00024042"/>
    </source>
</evidence>
<keyword evidence="4" id="KW-0560">Oxidoreductase</keyword>
<dbReference type="GO" id="GO:0016491">
    <property type="term" value="F:oxidoreductase activity"/>
    <property type="evidence" value="ECO:0007669"/>
    <property type="project" value="UniProtKB-KW"/>
</dbReference>
<dbReference type="InterPro" id="IPR012133">
    <property type="entry name" value="Alpha-hydoxy_acid_DH_FMN"/>
</dbReference>
<comment type="cofactor">
    <cofactor evidence="1">
        <name>FMN</name>
        <dbReference type="ChEBI" id="CHEBI:58210"/>
    </cofactor>
</comment>
<evidence type="ECO:0000256" key="1">
    <source>
        <dbReference type="ARBA" id="ARBA00001917"/>
    </source>
</evidence>
<dbReference type="InterPro" id="IPR013785">
    <property type="entry name" value="Aldolase_TIM"/>
</dbReference>
<feature type="non-terminal residue" evidence="7">
    <location>
        <position position="246"/>
    </location>
</feature>
<comment type="similarity">
    <text evidence="5">Belongs to the FMN-dependent alpha-hydroxy acid dehydrogenase family.</text>
</comment>
<dbReference type="Pfam" id="PF01070">
    <property type="entry name" value="FMN_dh"/>
    <property type="match status" value="1"/>
</dbReference>
<keyword evidence="2" id="KW-0285">Flavoprotein</keyword>
<dbReference type="SUPFAM" id="SSF51395">
    <property type="entry name" value="FMN-linked oxidoreductases"/>
    <property type="match status" value="1"/>
</dbReference>
<dbReference type="EMBL" id="UINC01016006">
    <property type="protein sequence ID" value="SVA66982.1"/>
    <property type="molecule type" value="Genomic_DNA"/>
</dbReference>
<evidence type="ECO:0000256" key="2">
    <source>
        <dbReference type="ARBA" id="ARBA00022630"/>
    </source>
</evidence>
<dbReference type="PROSITE" id="PS51349">
    <property type="entry name" value="FMN_HYDROXY_ACID_DH_2"/>
    <property type="match status" value="1"/>
</dbReference>
<keyword evidence="3" id="KW-0288">FMN</keyword>